<evidence type="ECO:0000256" key="2">
    <source>
        <dbReference type="ARBA" id="ARBA00023315"/>
    </source>
</evidence>
<dbReference type="GO" id="GO:0005737">
    <property type="term" value="C:cytoplasm"/>
    <property type="evidence" value="ECO:0007669"/>
    <property type="project" value="TreeGrafter"/>
</dbReference>
<keyword evidence="2" id="KW-0012">Acyltransferase</keyword>
<evidence type="ECO:0000313" key="4">
    <source>
        <dbReference type="EMBL" id="KOO51250.1"/>
    </source>
</evidence>
<dbReference type="Proteomes" id="UP000036867">
    <property type="component" value="Unassembled WGS sequence"/>
</dbReference>
<gene>
    <name evidence="4" type="ORF">AMD00_01740</name>
</gene>
<keyword evidence="1 4" id="KW-0808">Transferase</keyword>
<dbReference type="Pfam" id="PF00583">
    <property type="entry name" value="Acetyltransf_1"/>
    <property type="match status" value="1"/>
</dbReference>
<feature type="domain" description="N-acetyltransferase" evidence="3">
    <location>
        <begin position="3"/>
        <end position="134"/>
    </location>
</feature>
<reference evidence="5" key="1">
    <citation type="submission" date="2015-08" db="EMBL/GenBank/DDBJ databases">
        <title>Fjat-10028 dsm 16317.</title>
        <authorList>
            <person name="Liu B."/>
            <person name="Wang J."/>
            <person name="Zhu Y."/>
            <person name="Liu G."/>
            <person name="Chen Q."/>
            <person name="Chen Z."/>
            <person name="Lan J."/>
            <person name="Che J."/>
            <person name="Ge C."/>
            <person name="Shi H."/>
            <person name="Pan Z."/>
            <person name="Liu X."/>
        </authorList>
    </citation>
    <scope>NUCLEOTIDE SEQUENCE [LARGE SCALE GENOMIC DNA]</scope>
    <source>
        <strain evidence="5">DSM 16317</strain>
    </source>
</reference>
<dbReference type="SUPFAM" id="SSF55729">
    <property type="entry name" value="Acyl-CoA N-acyltransferases (Nat)"/>
    <property type="match status" value="1"/>
</dbReference>
<name>A0A0M0LJJ3_9BACL</name>
<comment type="caution">
    <text evidence="4">The sequence shown here is derived from an EMBL/GenBank/DDBJ whole genome shotgun (WGS) entry which is preliminary data.</text>
</comment>
<dbReference type="GO" id="GO:0008080">
    <property type="term" value="F:N-acetyltransferase activity"/>
    <property type="evidence" value="ECO:0007669"/>
    <property type="project" value="InterPro"/>
</dbReference>
<evidence type="ECO:0000259" key="3">
    <source>
        <dbReference type="PROSITE" id="PS51186"/>
    </source>
</evidence>
<dbReference type="EMBL" id="LILB01000001">
    <property type="protein sequence ID" value="KOO51250.1"/>
    <property type="molecule type" value="Genomic_DNA"/>
</dbReference>
<sequence length="134" mass="15126">MMVTISDEFQMNNIAKMKEIYQSVGWKKHSEKVIGQIFSSSNHTVFAFINGELVGFARAISDGVFNAAIYDVIVHPDFQGQGIAKMIVDELLVQLKRISCIHMISTSGNEEFYKKCGFKKLKTGMARYLDVHLT</sequence>
<accession>A0A0M0LJJ3</accession>
<keyword evidence="5" id="KW-1185">Reference proteome</keyword>
<dbReference type="Gene3D" id="3.40.630.30">
    <property type="match status" value="1"/>
</dbReference>
<dbReference type="InterPro" id="IPR000182">
    <property type="entry name" value="GNAT_dom"/>
</dbReference>
<evidence type="ECO:0000256" key="1">
    <source>
        <dbReference type="ARBA" id="ARBA00022679"/>
    </source>
</evidence>
<dbReference type="STRING" id="263475.AMD00_01740"/>
<dbReference type="RefSeq" id="WP_053415379.1">
    <property type="nucleotide sequence ID" value="NZ_LILB01000001.1"/>
</dbReference>
<dbReference type="InterPro" id="IPR016181">
    <property type="entry name" value="Acyl_CoA_acyltransferase"/>
</dbReference>
<dbReference type="AlphaFoldDB" id="A0A0M0LJJ3"/>
<organism evidence="4 5">
    <name type="scientific">Viridibacillus arvi</name>
    <dbReference type="NCBI Taxonomy" id="263475"/>
    <lineage>
        <taxon>Bacteria</taxon>
        <taxon>Bacillati</taxon>
        <taxon>Bacillota</taxon>
        <taxon>Bacilli</taxon>
        <taxon>Bacillales</taxon>
        <taxon>Caryophanaceae</taxon>
        <taxon>Viridibacillus</taxon>
    </lineage>
</organism>
<evidence type="ECO:0000313" key="5">
    <source>
        <dbReference type="Proteomes" id="UP000036867"/>
    </source>
</evidence>
<dbReference type="InterPro" id="IPR045039">
    <property type="entry name" value="NSI-like"/>
</dbReference>
<protein>
    <submittedName>
        <fullName evidence="4">GCN5 family acetyltransferase</fullName>
    </submittedName>
</protein>
<proteinExistence type="predicted"/>
<dbReference type="PROSITE" id="PS51186">
    <property type="entry name" value="GNAT"/>
    <property type="match status" value="1"/>
</dbReference>
<dbReference type="PANTHER" id="PTHR43626:SF4">
    <property type="entry name" value="GCN5-RELATED N-ACETYLTRANSFERASE 2, CHLOROPLASTIC"/>
    <property type="match status" value="1"/>
</dbReference>
<dbReference type="OrthoDB" id="9775804at2"/>
<dbReference type="CDD" id="cd04301">
    <property type="entry name" value="NAT_SF"/>
    <property type="match status" value="1"/>
</dbReference>
<dbReference type="GeneID" id="301134844"/>
<dbReference type="PANTHER" id="PTHR43626">
    <property type="entry name" value="ACYL-COA N-ACYLTRANSFERASE"/>
    <property type="match status" value="1"/>
</dbReference>